<feature type="compositionally biased region" description="Basic and acidic residues" evidence="1">
    <location>
        <begin position="1"/>
        <end position="10"/>
    </location>
</feature>
<dbReference type="Gramene" id="KQK86350">
    <property type="protein sequence ID" value="KQK86350"/>
    <property type="gene ID" value="SETIT_039333mg"/>
</dbReference>
<proteinExistence type="predicted"/>
<evidence type="ECO:0000256" key="1">
    <source>
        <dbReference type="SAM" id="MobiDB-lite"/>
    </source>
</evidence>
<evidence type="ECO:0000313" key="2">
    <source>
        <dbReference type="EnsemblPlants" id="KQK86350"/>
    </source>
</evidence>
<organism evidence="2 3">
    <name type="scientific">Setaria italica</name>
    <name type="common">Foxtail millet</name>
    <name type="synonym">Panicum italicum</name>
    <dbReference type="NCBI Taxonomy" id="4555"/>
    <lineage>
        <taxon>Eukaryota</taxon>
        <taxon>Viridiplantae</taxon>
        <taxon>Streptophyta</taxon>
        <taxon>Embryophyta</taxon>
        <taxon>Tracheophyta</taxon>
        <taxon>Spermatophyta</taxon>
        <taxon>Magnoliopsida</taxon>
        <taxon>Liliopsida</taxon>
        <taxon>Poales</taxon>
        <taxon>Poaceae</taxon>
        <taxon>PACMAD clade</taxon>
        <taxon>Panicoideae</taxon>
        <taxon>Panicodae</taxon>
        <taxon>Paniceae</taxon>
        <taxon>Cenchrinae</taxon>
        <taxon>Setaria</taxon>
    </lineage>
</organism>
<dbReference type="Proteomes" id="UP000004995">
    <property type="component" value="Unassembled WGS sequence"/>
</dbReference>
<dbReference type="AlphaFoldDB" id="K4AKB0"/>
<dbReference type="InParanoid" id="K4AKB0"/>
<dbReference type="EnsemblPlants" id="KQK86350">
    <property type="protein sequence ID" value="KQK86350"/>
    <property type="gene ID" value="SETIT_039333mg"/>
</dbReference>
<keyword evidence="3" id="KW-1185">Reference proteome</keyword>
<feature type="region of interest" description="Disordered" evidence="1">
    <location>
        <begin position="1"/>
        <end position="148"/>
    </location>
</feature>
<reference evidence="2" key="2">
    <citation type="submission" date="2018-08" db="UniProtKB">
        <authorList>
            <consortium name="EnsemblPlants"/>
        </authorList>
    </citation>
    <scope>IDENTIFICATION</scope>
    <source>
        <strain evidence="2">Yugu1</strain>
    </source>
</reference>
<dbReference type="EMBL" id="AGNK02005297">
    <property type="status" value="NOT_ANNOTATED_CDS"/>
    <property type="molecule type" value="Genomic_DNA"/>
</dbReference>
<feature type="compositionally biased region" description="Basic residues" evidence="1">
    <location>
        <begin position="128"/>
        <end position="137"/>
    </location>
</feature>
<evidence type="ECO:0000313" key="3">
    <source>
        <dbReference type="Proteomes" id="UP000004995"/>
    </source>
</evidence>
<protein>
    <submittedName>
        <fullName evidence="2">Uncharacterized protein</fullName>
    </submittedName>
</protein>
<sequence>VPSDVRRDGEEGPVVSHGVVHAQVRPAALRPPPPVDVAARRQGHVLLEEPSGGARHEGRQVAPREEASLSPDYTQDAGGHGGGVGASGDTVDEVRAQDLAPEQLACGGAPEDGGGIGARGDLEQEVRRKLRSRRGRAPRSACSAAFARRHRFTPDGTLGFEPR</sequence>
<dbReference type="HOGENOM" id="CLU_1631428_0_0_1"/>
<dbReference type="eggNOG" id="ENOG502R5J9">
    <property type="taxonomic scope" value="Eukaryota"/>
</dbReference>
<dbReference type="OMA" id="GCDARHE"/>
<name>K4AKB0_SETIT</name>
<reference evidence="3" key="1">
    <citation type="journal article" date="2012" name="Nat. Biotechnol.">
        <title>Reference genome sequence of the model plant Setaria.</title>
        <authorList>
            <person name="Bennetzen J.L."/>
            <person name="Schmutz J."/>
            <person name="Wang H."/>
            <person name="Percifield R."/>
            <person name="Hawkins J."/>
            <person name="Pontaroli A.C."/>
            <person name="Estep M."/>
            <person name="Feng L."/>
            <person name="Vaughn J.N."/>
            <person name="Grimwood J."/>
            <person name="Jenkins J."/>
            <person name="Barry K."/>
            <person name="Lindquist E."/>
            <person name="Hellsten U."/>
            <person name="Deshpande S."/>
            <person name="Wang X."/>
            <person name="Wu X."/>
            <person name="Mitros T."/>
            <person name="Triplett J."/>
            <person name="Yang X."/>
            <person name="Ye C.Y."/>
            <person name="Mauro-Herrera M."/>
            <person name="Wang L."/>
            <person name="Li P."/>
            <person name="Sharma M."/>
            <person name="Sharma R."/>
            <person name="Ronald P.C."/>
            <person name="Panaud O."/>
            <person name="Kellogg E.A."/>
            <person name="Brutnell T.P."/>
            <person name="Doust A.N."/>
            <person name="Tuskan G.A."/>
            <person name="Rokhsar D."/>
            <person name="Devos K.M."/>
        </authorList>
    </citation>
    <scope>NUCLEOTIDE SEQUENCE [LARGE SCALE GENOMIC DNA]</scope>
    <source>
        <strain evidence="3">cv. Yugu1</strain>
    </source>
</reference>
<accession>K4AKB0</accession>
<feature type="compositionally biased region" description="Basic and acidic residues" evidence="1">
    <location>
        <begin position="54"/>
        <end position="67"/>
    </location>
</feature>